<gene>
    <name evidence="2" type="ORF">HINF_LOCUS52700</name>
</gene>
<sequence>MQLKLLNQSDIYLEQQLLNNASEINCKLILYQQQAENNLQRNSTNLQGIITLQGNQLKQLITNVNQSLQQHIDNTTLLFNTVQINIQKVNNSLTQQLQQSSAQLLDTIITVNTSLEQQIDAQKQQLLTTNQNMQNLNNAQTATINSVNSHLQNQIDVTKNDVRNIQSSIGGLNGQVNNINYVNAVQNAEIQALKSQTSQNMNGAFWCYLFKTTNGGGMYKNQQQGYCTSMRLCCITHPNYGHLKMCTNLVSSENYIIIPNEQCGEFVYT</sequence>
<reference evidence="2 3" key="1">
    <citation type="submission" date="2024-07" db="EMBL/GenBank/DDBJ databases">
        <authorList>
            <person name="Akdeniz Z."/>
        </authorList>
    </citation>
    <scope>NUCLEOTIDE SEQUENCE [LARGE SCALE GENOMIC DNA]</scope>
</reference>
<keyword evidence="1" id="KW-0175">Coiled coil</keyword>
<proteinExistence type="predicted"/>
<organism evidence="2 3">
    <name type="scientific">Hexamita inflata</name>
    <dbReference type="NCBI Taxonomy" id="28002"/>
    <lineage>
        <taxon>Eukaryota</taxon>
        <taxon>Metamonada</taxon>
        <taxon>Diplomonadida</taxon>
        <taxon>Hexamitidae</taxon>
        <taxon>Hexamitinae</taxon>
        <taxon>Hexamita</taxon>
    </lineage>
</organism>
<dbReference type="EMBL" id="CAXDID020000264">
    <property type="protein sequence ID" value="CAL6066789.1"/>
    <property type="molecule type" value="Genomic_DNA"/>
</dbReference>
<evidence type="ECO:0000256" key="1">
    <source>
        <dbReference type="SAM" id="Coils"/>
    </source>
</evidence>
<feature type="coiled-coil region" evidence="1">
    <location>
        <begin position="112"/>
        <end position="139"/>
    </location>
</feature>
<evidence type="ECO:0000313" key="2">
    <source>
        <dbReference type="EMBL" id="CAL6066789.1"/>
    </source>
</evidence>
<accession>A0ABP1KSB4</accession>
<evidence type="ECO:0000313" key="3">
    <source>
        <dbReference type="Proteomes" id="UP001642409"/>
    </source>
</evidence>
<dbReference type="Proteomes" id="UP001642409">
    <property type="component" value="Unassembled WGS sequence"/>
</dbReference>
<name>A0ABP1KSB4_9EUKA</name>
<comment type="caution">
    <text evidence="2">The sequence shown here is derived from an EMBL/GenBank/DDBJ whole genome shotgun (WGS) entry which is preliminary data.</text>
</comment>
<protein>
    <submittedName>
        <fullName evidence="2">Hypothetical_protein</fullName>
    </submittedName>
</protein>
<keyword evidence="3" id="KW-1185">Reference proteome</keyword>